<dbReference type="PANTHER" id="PTHR42813">
    <property type="entry name" value="ZINC-TYPE ALCOHOL DEHYDROGENASE-LIKE"/>
    <property type="match status" value="1"/>
</dbReference>
<evidence type="ECO:0000256" key="1">
    <source>
        <dbReference type="ARBA" id="ARBA00001947"/>
    </source>
</evidence>
<evidence type="ECO:0008006" key="10">
    <source>
        <dbReference type="Google" id="ProtNLM"/>
    </source>
</evidence>
<accession>A0AAD5QA67</accession>
<dbReference type="InterPro" id="IPR013149">
    <property type="entry name" value="ADH-like_C"/>
</dbReference>
<dbReference type="GO" id="GO:0008270">
    <property type="term" value="F:zinc ion binding"/>
    <property type="evidence" value="ECO:0007669"/>
    <property type="project" value="InterPro"/>
</dbReference>
<evidence type="ECO:0000259" key="6">
    <source>
        <dbReference type="Pfam" id="PF00107"/>
    </source>
</evidence>
<comment type="caution">
    <text evidence="8">The sequence shown here is derived from an EMBL/GenBank/DDBJ whole genome shotgun (WGS) entry which is preliminary data.</text>
</comment>
<evidence type="ECO:0000256" key="4">
    <source>
        <dbReference type="ARBA" id="ARBA00023002"/>
    </source>
</evidence>
<feature type="domain" description="Alcohol dehydrogenase-like N-terminal" evidence="7">
    <location>
        <begin position="60"/>
        <end position="185"/>
    </location>
</feature>
<feature type="domain" description="Alcohol dehydrogenase-like C-terminal" evidence="6">
    <location>
        <begin position="232"/>
        <end position="307"/>
    </location>
</feature>
<dbReference type="InterPro" id="IPR011032">
    <property type="entry name" value="GroES-like_sf"/>
</dbReference>
<dbReference type="EMBL" id="JAKCXM010000079">
    <property type="protein sequence ID" value="KAJ0403573.1"/>
    <property type="molecule type" value="Genomic_DNA"/>
</dbReference>
<dbReference type="Gene3D" id="3.40.50.720">
    <property type="entry name" value="NAD(P)-binding Rossmann-like Domain"/>
    <property type="match status" value="1"/>
</dbReference>
<reference evidence="8" key="1">
    <citation type="submission" date="2021-12" db="EMBL/GenBank/DDBJ databases">
        <title>Prjna785345.</title>
        <authorList>
            <person name="Rujirawat T."/>
            <person name="Krajaejun T."/>
        </authorList>
    </citation>
    <scope>NUCLEOTIDE SEQUENCE</scope>
    <source>
        <strain evidence="8">Pi057C3</strain>
    </source>
</reference>
<dbReference type="Proteomes" id="UP001209570">
    <property type="component" value="Unassembled WGS sequence"/>
</dbReference>
<dbReference type="InterPro" id="IPR036291">
    <property type="entry name" value="NAD(P)-bd_dom_sf"/>
</dbReference>
<evidence type="ECO:0000313" key="8">
    <source>
        <dbReference type="EMBL" id="KAJ0403573.1"/>
    </source>
</evidence>
<comment type="similarity">
    <text evidence="5">Belongs to the zinc-containing alcohol dehydrogenase family.</text>
</comment>
<keyword evidence="4" id="KW-0560">Oxidoreductase</keyword>
<evidence type="ECO:0000256" key="2">
    <source>
        <dbReference type="ARBA" id="ARBA00022723"/>
    </source>
</evidence>
<sequence length="432" mass="46339">MMQFMAKTENEDTLPVAQGSCAPKYSHHETMKALTFQGTSILSGHRVAFSDHPKPLLTHEKDVILKVELSAISGCDLNLFSGDLPSADKGKILGHEAVGTVVDVGSMVRKFHRGDRAVVSLCIACGECAFCAKSEFSECDRTNDSKLFGEIYGGQRGPAAILGYSRLTGNMPGCQAEFVRVPFADVNLCHVPPSVSNDKAIFASDVLASGLHAATLGCVQQGDIVAIWGLGPIGLLAGKWCKLRGAQRVIGIDRVPERLRLARDAFGMETIDRTGLSSQHVVDRLHDLLPLAKSSGGGVDVAIEAAGFRFAQSSGHKVERTLGMETDSADILNEMAMCTRKFGRLAIVGDYLGVANGFPLGHVTQKHLSVKAGFVPVQRYFSEVMEALEKGTIDPTVVVSHCVPLHDGPAAYDKLYKFEGGHVKVLLRNAVP</sequence>
<gene>
    <name evidence="8" type="ORF">P43SY_009021</name>
</gene>
<evidence type="ECO:0000259" key="7">
    <source>
        <dbReference type="Pfam" id="PF08240"/>
    </source>
</evidence>
<evidence type="ECO:0000256" key="5">
    <source>
        <dbReference type="RuleBase" id="RU361277"/>
    </source>
</evidence>
<name>A0AAD5QA67_PYTIN</name>
<dbReference type="InterPro" id="IPR013154">
    <property type="entry name" value="ADH-like_N"/>
</dbReference>
<organism evidence="8 9">
    <name type="scientific">Pythium insidiosum</name>
    <name type="common">Pythiosis disease agent</name>
    <dbReference type="NCBI Taxonomy" id="114742"/>
    <lineage>
        <taxon>Eukaryota</taxon>
        <taxon>Sar</taxon>
        <taxon>Stramenopiles</taxon>
        <taxon>Oomycota</taxon>
        <taxon>Peronosporomycetes</taxon>
        <taxon>Pythiales</taxon>
        <taxon>Pythiaceae</taxon>
        <taxon>Pythium</taxon>
    </lineage>
</organism>
<protein>
    <recommendedName>
        <fullName evidence="10">Glutathione-dependent formaldehyde dehydrogenase</fullName>
    </recommendedName>
</protein>
<dbReference type="InterPro" id="IPR002328">
    <property type="entry name" value="ADH_Zn_CS"/>
</dbReference>
<dbReference type="Pfam" id="PF08240">
    <property type="entry name" value="ADH_N"/>
    <property type="match status" value="1"/>
</dbReference>
<dbReference type="PROSITE" id="PS00059">
    <property type="entry name" value="ADH_ZINC"/>
    <property type="match status" value="1"/>
</dbReference>
<dbReference type="SUPFAM" id="SSF51735">
    <property type="entry name" value="NAD(P)-binding Rossmann-fold domains"/>
    <property type="match status" value="1"/>
</dbReference>
<dbReference type="AlphaFoldDB" id="A0AAD5QA67"/>
<evidence type="ECO:0000256" key="3">
    <source>
        <dbReference type="ARBA" id="ARBA00022833"/>
    </source>
</evidence>
<dbReference type="Pfam" id="PF00107">
    <property type="entry name" value="ADH_zinc_N"/>
    <property type="match status" value="1"/>
</dbReference>
<evidence type="ECO:0000313" key="9">
    <source>
        <dbReference type="Proteomes" id="UP001209570"/>
    </source>
</evidence>
<keyword evidence="9" id="KW-1185">Reference proteome</keyword>
<dbReference type="Gene3D" id="3.90.180.10">
    <property type="entry name" value="Medium-chain alcohol dehydrogenases, catalytic domain"/>
    <property type="match status" value="1"/>
</dbReference>
<keyword evidence="2 5" id="KW-0479">Metal-binding</keyword>
<keyword evidence="3 5" id="KW-0862">Zinc</keyword>
<dbReference type="PANTHER" id="PTHR42813:SF1">
    <property type="entry name" value="DEHYDROGENASE, PUTATIVE (AFU_ORTHOLOGUE AFUA_5G03930)-RELATED"/>
    <property type="match status" value="1"/>
</dbReference>
<comment type="cofactor">
    <cofactor evidence="1 5">
        <name>Zn(2+)</name>
        <dbReference type="ChEBI" id="CHEBI:29105"/>
    </cofactor>
</comment>
<proteinExistence type="inferred from homology"/>
<dbReference type="SUPFAM" id="SSF50129">
    <property type="entry name" value="GroES-like"/>
    <property type="match status" value="1"/>
</dbReference>
<dbReference type="GO" id="GO:0016491">
    <property type="term" value="F:oxidoreductase activity"/>
    <property type="evidence" value="ECO:0007669"/>
    <property type="project" value="UniProtKB-KW"/>
</dbReference>